<comment type="caution">
    <text evidence="1">The sequence shown here is derived from an EMBL/GenBank/DDBJ whole genome shotgun (WGS) entry which is preliminary data.</text>
</comment>
<organism evidence="1">
    <name type="scientific">bioreactor metagenome</name>
    <dbReference type="NCBI Taxonomy" id="1076179"/>
    <lineage>
        <taxon>unclassified sequences</taxon>
        <taxon>metagenomes</taxon>
        <taxon>ecological metagenomes</taxon>
    </lineage>
</organism>
<proteinExistence type="predicted"/>
<name>A0A645I7V9_9ZZZZ</name>
<reference evidence="1" key="1">
    <citation type="submission" date="2019-08" db="EMBL/GenBank/DDBJ databases">
        <authorList>
            <person name="Kucharzyk K."/>
            <person name="Murdoch R.W."/>
            <person name="Higgins S."/>
            <person name="Loffler F."/>
        </authorList>
    </citation>
    <scope>NUCLEOTIDE SEQUENCE</scope>
</reference>
<sequence length="51" mass="5364">MVADEIGLRVAVGIEVADRPERRPAGGVTADFDGRIDFAHGGGGFVVHFPE</sequence>
<dbReference type="AlphaFoldDB" id="A0A645I7V9"/>
<evidence type="ECO:0000313" key="1">
    <source>
        <dbReference type="EMBL" id="MPN47411.1"/>
    </source>
</evidence>
<accession>A0A645I7V9</accession>
<gene>
    <name evidence="1" type="ORF">SDC9_195013</name>
</gene>
<protein>
    <submittedName>
        <fullName evidence="1">Uncharacterized protein</fullName>
    </submittedName>
</protein>
<dbReference type="EMBL" id="VSSQ01108882">
    <property type="protein sequence ID" value="MPN47411.1"/>
    <property type="molecule type" value="Genomic_DNA"/>
</dbReference>